<organism evidence="7 8">
    <name type="scientific">Pseudoxanthomonas spadix (strain BD-a59)</name>
    <dbReference type="NCBI Taxonomy" id="1045855"/>
    <lineage>
        <taxon>Bacteria</taxon>
        <taxon>Pseudomonadati</taxon>
        <taxon>Pseudomonadota</taxon>
        <taxon>Gammaproteobacteria</taxon>
        <taxon>Lysobacterales</taxon>
        <taxon>Lysobacteraceae</taxon>
        <taxon>Pseudoxanthomonas</taxon>
    </lineage>
</organism>
<dbReference type="Proteomes" id="UP000005870">
    <property type="component" value="Chromosome"/>
</dbReference>
<comment type="subcellular location">
    <subcellularLocation>
        <location evidence="1">Cell membrane</location>
    </subcellularLocation>
</comment>
<dbReference type="HOGENOM" id="CLU_025996_17_4_6"/>
<dbReference type="InterPro" id="IPR029044">
    <property type="entry name" value="Nucleotide-diphossugar_trans"/>
</dbReference>
<evidence type="ECO:0000259" key="6">
    <source>
        <dbReference type="Pfam" id="PF00535"/>
    </source>
</evidence>
<dbReference type="SUPFAM" id="SSF53448">
    <property type="entry name" value="Nucleotide-diphospho-sugar transferases"/>
    <property type="match status" value="1"/>
</dbReference>
<accession>G7UW09</accession>
<protein>
    <recommendedName>
        <fullName evidence="6">Glycosyltransferase 2-like domain-containing protein</fullName>
    </recommendedName>
</protein>
<dbReference type="eggNOG" id="COG1215">
    <property type="taxonomic scope" value="Bacteria"/>
</dbReference>
<gene>
    <name evidence="7" type="ordered locus">DSC_15115</name>
</gene>
<dbReference type="STRING" id="1045855.DSC_15115"/>
<sequence>MTAHWGGGARACNLAHATMRAMLSFILPAHDEARLLPQTLAVLKTAASELAIAHEIIVVDDASTDATAALAHAAGVQVLPIQARHIAAARNAGAAHARGTHLCFIDADTHVDAAILRAALQAMEDGAAGGGARVRLQGPVAWHARLGEPLLGGLLRLARIAPGCFLFCTRQAFEQVGGFDARLYAGEDVVISRALARQGRFVLLRGVVWTSPRKLQTFSVWEHVKLLLALARHGRGLLHSRERLDFWYGARRGHEAGKRPPG</sequence>
<keyword evidence="4" id="KW-0808">Transferase</keyword>
<dbReference type="PANTHER" id="PTHR43646:SF2">
    <property type="entry name" value="GLYCOSYLTRANSFERASE 2-LIKE DOMAIN-CONTAINING PROTEIN"/>
    <property type="match status" value="1"/>
</dbReference>
<name>G7UW09_PSEUP</name>
<evidence type="ECO:0000256" key="3">
    <source>
        <dbReference type="ARBA" id="ARBA00022676"/>
    </source>
</evidence>
<evidence type="ECO:0000256" key="2">
    <source>
        <dbReference type="ARBA" id="ARBA00022475"/>
    </source>
</evidence>
<reference evidence="7 8" key="1">
    <citation type="journal article" date="2012" name="J. Bacteriol.">
        <title>Complete Genome Sequence of the BTEX-Degrading Bacterium Pseudoxanthomonas spadix BD-a59.</title>
        <authorList>
            <person name="Lee S.H."/>
            <person name="Jin H.M."/>
            <person name="Lee H.J."/>
            <person name="Kim J.M."/>
            <person name="Jeon C.O."/>
        </authorList>
    </citation>
    <scope>NUCLEOTIDE SEQUENCE [LARGE SCALE GENOMIC DNA]</scope>
    <source>
        <strain evidence="7 8">BD-a59</strain>
    </source>
</reference>
<dbReference type="AlphaFoldDB" id="G7UW09"/>
<keyword evidence="5" id="KW-0472">Membrane</keyword>
<dbReference type="InterPro" id="IPR001173">
    <property type="entry name" value="Glyco_trans_2-like"/>
</dbReference>
<keyword evidence="8" id="KW-1185">Reference proteome</keyword>
<dbReference type="GO" id="GO:0016757">
    <property type="term" value="F:glycosyltransferase activity"/>
    <property type="evidence" value="ECO:0007669"/>
    <property type="project" value="UniProtKB-KW"/>
</dbReference>
<proteinExistence type="predicted"/>
<evidence type="ECO:0000313" key="8">
    <source>
        <dbReference type="Proteomes" id="UP000005870"/>
    </source>
</evidence>
<dbReference type="Pfam" id="PF00535">
    <property type="entry name" value="Glycos_transf_2"/>
    <property type="match status" value="1"/>
</dbReference>
<dbReference type="Gene3D" id="3.90.550.10">
    <property type="entry name" value="Spore Coat Polysaccharide Biosynthesis Protein SpsA, Chain A"/>
    <property type="match status" value="1"/>
</dbReference>
<evidence type="ECO:0000256" key="1">
    <source>
        <dbReference type="ARBA" id="ARBA00004236"/>
    </source>
</evidence>
<keyword evidence="2" id="KW-1003">Cell membrane</keyword>
<dbReference type="EMBL" id="CP003093">
    <property type="protein sequence ID" value="AER57667.1"/>
    <property type="molecule type" value="Genomic_DNA"/>
</dbReference>
<evidence type="ECO:0000256" key="4">
    <source>
        <dbReference type="ARBA" id="ARBA00022679"/>
    </source>
</evidence>
<feature type="domain" description="Glycosyltransferase 2-like" evidence="6">
    <location>
        <begin position="24"/>
        <end position="147"/>
    </location>
</feature>
<evidence type="ECO:0000256" key="5">
    <source>
        <dbReference type="ARBA" id="ARBA00023136"/>
    </source>
</evidence>
<evidence type="ECO:0000313" key="7">
    <source>
        <dbReference type="EMBL" id="AER57667.1"/>
    </source>
</evidence>
<dbReference type="GO" id="GO:0005886">
    <property type="term" value="C:plasma membrane"/>
    <property type="evidence" value="ECO:0007669"/>
    <property type="project" value="UniProtKB-SubCell"/>
</dbReference>
<dbReference type="PANTHER" id="PTHR43646">
    <property type="entry name" value="GLYCOSYLTRANSFERASE"/>
    <property type="match status" value="1"/>
</dbReference>
<keyword evidence="3" id="KW-0328">Glycosyltransferase</keyword>
<dbReference type="KEGG" id="psd:DSC_15115"/>